<dbReference type="STRING" id="1871111.GCA_001704615_02137"/>
<dbReference type="InterPro" id="IPR009057">
    <property type="entry name" value="Homeodomain-like_sf"/>
</dbReference>
<dbReference type="PRINTS" id="PR00455">
    <property type="entry name" value="HTHTETR"/>
</dbReference>
<dbReference type="SUPFAM" id="SSF46689">
    <property type="entry name" value="Homeodomain-like"/>
    <property type="match status" value="1"/>
</dbReference>
<evidence type="ECO:0000259" key="3">
    <source>
        <dbReference type="PROSITE" id="PS50977"/>
    </source>
</evidence>
<proteinExistence type="predicted"/>
<dbReference type="SUPFAM" id="SSF48498">
    <property type="entry name" value="Tetracyclin repressor-like, C-terminal domain"/>
    <property type="match status" value="1"/>
</dbReference>
<feature type="DNA-binding region" description="H-T-H motif" evidence="2">
    <location>
        <begin position="39"/>
        <end position="58"/>
    </location>
</feature>
<dbReference type="InterPro" id="IPR001647">
    <property type="entry name" value="HTH_TetR"/>
</dbReference>
<dbReference type="Pfam" id="PF00440">
    <property type="entry name" value="TetR_N"/>
    <property type="match status" value="1"/>
</dbReference>
<dbReference type="OrthoDB" id="5816932at2"/>
<organism evidence="4 5">
    <name type="scientific">Acinetobacter defluvii</name>
    <dbReference type="NCBI Taxonomy" id="1871111"/>
    <lineage>
        <taxon>Bacteria</taxon>
        <taxon>Pseudomonadati</taxon>
        <taxon>Pseudomonadota</taxon>
        <taxon>Gammaproteobacteria</taxon>
        <taxon>Moraxellales</taxon>
        <taxon>Moraxellaceae</taxon>
        <taxon>Acinetobacter</taxon>
    </lineage>
</organism>
<keyword evidence="5" id="KW-1185">Reference proteome</keyword>
<accession>A0A2S2F9T7</accession>
<dbReference type="Proteomes" id="UP000245977">
    <property type="component" value="Chromosome"/>
</dbReference>
<evidence type="ECO:0000313" key="5">
    <source>
        <dbReference type="Proteomes" id="UP000245977"/>
    </source>
</evidence>
<dbReference type="InterPro" id="IPR036271">
    <property type="entry name" value="Tet_transcr_reg_TetR-rel_C_sf"/>
</dbReference>
<dbReference type="KEGG" id="adv:DJ533_03420"/>
<dbReference type="EMBL" id="CP029397">
    <property type="protein sequence ID" value="AWL27707.1"/>
    <property type="molecule type" value="Genomic_DNA"/>
</dbReference>
<protein>
    <submittedName>
        <fullName evidence="4">TetR/AcrR family transcriptional regulator</fullName>
    </submittedName>
</protein>
<dbReference type="RefSeq" id="WP_065993231.1">
    <property type="nucleotide sequence ID" value="NZ_CP029397.2"/>
</dbReference>
<feature type="domain" description="HTH tetR-type" evidence="3">
    <location>
        <begin position="16"/>
        <end position="76"/>
    </location>
</feature>
<dbReference type="Gene3D" id="1.10.357.10">
    <property type="entry name" value="Tetracycline Repressor, domain 2"/>
    <property type="match status" value="1"/>
</dbReference>
<dbReference type="PANTHER" id="PTHR43479">
    <property type="entry name" value="ACREF/ENVCD OPERON REPRESSOR-RELATED"/>
    <property type="match status" value="1"/>
</dbReference>
<name>A0A2S2F9T7_9GAMM</name>
<dbReference type="GO" id="GO:0003677">
    <property type="term" value="F:DNA binding"/>
    <property type="evidence" value="ECO:0007669"/>
    <property type="project" value="UniProtKB-UniRule"/>
</dbReference>
<dbReference type="PROSITE" id="PS50977">
    <property type="entry name" value="HTH_TETR_2"/>
    <property type="match status" value="1"/>
</dbReference>
<gene>
    <name evidence="4" type="ORF">DJ533_03420</name>
</gene>
<evidence type="ECO:0000256" key="2">
    <source>
        <dbReference type="PROSITE-ProRule" id="PRU00335"/>
    </source>
</evidence>
<keyword evidence="1 2" id="KW-0238">DNA-binding</keyword>
<evidence type="ECO:0000313" key="4">
    <source>
        <dbReference type="EMBL" id="AWL27707.1"/>
    </source>
</evidence>
<evidence type="ECO:0000256" key="1">
    <source>
        <dbReference type="ARBA" id="ARBA00023125"/>
    </source>
</evidence>
<dbReference type="AlphaFoldDB" id="A0A2S2F9T7"/>
<dbReference type="PANTHER" id="PTHR43479:SF11">
    <property type="entry name" value="ACREF_ENVCD OPERON REPRESSOR-RELATED"/>
    <property type="match status" value="1"/>
</dbReference>
<reference evidence="4" key="1">
    <citation type="submission" date="2019-08" db="EMBL/GenBank/DDBJ databases">
        <title>The complete genome of Acinetobacter defluvii strain WCHAD010030.</title>
        <authorList>
            <person name="Hu Y."/>
            <person name="Qin J."/>
            <person name="Feng Y."/>
            <person name="Zong Z."/>
        </authorList>
    </citation>
    <scope>NUCLEOTIDE SEQUENCE</scope>
    <source>
        <strain evidence="4">WCHA30</strain>
    </source>
</reference>
<dbReference type="InterPro" id="IPR050624">
    <property type="entry name" value="HTH-type_Tx_Regulator"/>
</dbReference>
<sequence length="207" mass="24198">MKEQALLERIFPSKKNEVKRAILYDALKCFTQFGADSTTIEMIKQQSNMSIGSIYHHFKNKEGILAALFFAAIDDLNHVREQQLIQSHNSKESVIAVIFSYIDWIDDHPHFAEIMLTRELDIMHSEHAESFKKRKSMYRKRLINWFSIPQNIQDVQHIPKELIPSLVLGVTEHYAKSWLLGQTKSPPEHLKEELALMTWGLLESYQF</sequence>